<protein>
    <submittedName>
        <fullName evidence="2">Helix-turn-helix domain-containing protein</fullName>
    </submittedName>
</protein>
<dbReference type="InterPro" id="IPR041657">
    <property type="entry name" value="HTH_17"/>
</dbReference>
<comment type="caution">
    <text evidence="2">The sequence shown here is derived from an EMBL/GenBank/DDBJ whole genome shotgun (WGS) entry which is preliminary data.</text>
</comment>
<dbReference type="SUPFAM" id="SSF46955">
    <property type="entry name" value="Putative DNA-binding domain"/>
    <property type="match status" value="1"/>
</dbReference>
<evidence type="ECO:0000259" key="1">
    <source>
        <dbReference type="Pfam" id="PF12728"/>
    </source>
</evidence>
<dbReference type="Pfam" id="PF12728">
    <property type="entry name" value="HTH_17"/>
    <property type="match status" value="1"/>
</dbReference>
<dbReference type="Proteomes" id="UP001181247">
    <property type="component" value="Unassembled WGS sequence"/>
</dbReference>
<organism evidence="2 3">
    <name type="scientific">Bacteroides uniformis</name>
    <dbReference type="NCBI Taxonomy" id="820"/>
    <lineage>
        <taxon>Bacteria</taxon>
        <taxon>Pseudomonadati</taxon>
        <taxon>Bacteroidota</taxon>
        <taxon>Bacteroidia</taxon>
        <taxon>Bacteroidales</taxon>
        <taxon>Bacteroidaceae</taxon>
        <taxon>Bacteroides</taxon>
    </lineage>
</organism>
<dbReference type="EMBL" id="JAWDEU010000002">
    <property type="protein sequence ID" value="MDU0245942.1"/>
    <property type="molecule type" value="Genomic_DNA"/>
</dbReference>
<accession>A0AAE4L8X4</accession>
<evidence type="ECO:0000313" key="2">
    <source>
        <dbReference type="EMBL" id="MDU0245942.1"/>
    </source>
</evidence>
<reference evidence="2" key="1">
    <citation type="submission" date="2023-10" db="EMBL/GenBank/DDBJ databases">
        <title>Genome of Potential pathogenic bacteria in Crohn's disease.</title>
        <authorList>
            <person name="Rodriguez-Palacios A."/>
        </authorList>
    </citation>
    <scope>NUCLEOTIDE SEQUENCE</scope>
    <source>
        <strain evidence="2">CavFT-hAR50</strain>
    </source>
</reference>
<dbReference type="InterPro" id="IPR009061">
    <property type="entry name" value="DNA-bd_dom_put_sf"/>
</dbReference>
<dbReference type="AlphaFoldDB" id="A0AAE4L8X4"/>
<feature type="domain" description="Helix-turn-helix" evidence="1">
    <location>
        <begin position="9"/>
        <end position="60"/>
    </location>
</feature>
<sequence length="77" mass="8762">MEVLPGRIYSVSEAARYLGVHRCTVYAYISHPERPLPFVKMQDKTKLMFRGADLIAYKAAGLPKKGRRRKDGRVGCH</sequence>
<gene>
    <name evidence="2" type="ORF">RVH16_14665</name>
</gene>
<name>A0AAE4L8X4_BACUN</name>
<evidence type="ECO:0000313" key="3">
    <source>
        <dbReference type="Proteomes" id="UP001181247"/>
    </source>
</evidence>
<proteinExistence type="predicted"/>